<dbReference type="InterPro" id="IPR036306">
    <property type="entry name" value="ISWI_HAND-dom_sf"/>
</dbReference>
<dbReference type="SUPFAM" id="SSF101224">
    <property type="entry name" value="HAND domain of the nucleosome remodeling ATPase ISWI"/>
    <property type="match status" value="1"/>
</dbReference>
<sequence length="790" mass="92532">MSEQTERADLLKKLEELLQEITTRTDGLYDVRSANVIKKSTRYITGGTLREYQVRGLGWMIALYERNLNGILADEMGLGKTLQTISFLGYLKHYKKINGPFLVVVPKSTLENWLNEFKKWCPSLRVESIKGNKNDRQEHIHNVIKRNQWDVCITSYEMVNIENSLLRKYYWRFLAVDEAHRLKNEKSMLVTNLRNLKSANRLLITGHRCKTTYTSSGLSSISFYQTSSTRQRISMSCSRDQMILKTKKGITNVVMELRKVCNHPYLIEGVDNSSRVLDILEDYLRYRDHSFCRLDGQTSFEDRNKAIEDYNMENSTKFVFLLSTRAGGLGINLTSADVVILYDSDWNPQMDLQAMDRAHRIGQTKTVKVYRFVTRSTVEDLIIQRAEVKRRLDFLVIQKGRKAAEQMDEKGELLSMLRHQVMHINDSVDDDDIEQDIDEIIANSEKIENEMKEDVNNLDEDGLTNFTFDSGWEMYKFEGVDYKEQNDKKENETNQDAPQNEFNRERRSLHSLIGHKYPEMPFYRFYPKELEQLKLKEENYFAKKVKKSKDAKENSQSMCEQTDSVKPLTRAEEEKRDELLSQGEKIRENYAEIVAEVKTKTTEEIVQYSEVFWNRIQETAEGRRIMEYAEKAEDRLSQRQKQLEILAQKISKCKFPLHTMKIKYGLYRGKLHWTETEDRALLCGMHVLCKNGELDGAKIHKYAMDKVPFDFELMVRTPEEIKERCLQLLNFIEREAQEVPKKSLKRKSTRSSKPLAKKPRLSDTNQDLNELSSSEDESESDDQSEEEYQP</sequence>
<feature type="region of interest" description="Disordered" evidence="5">
    <location>
        <begin position="551"/>
        <end position="580"/>
    </location>
</feature>
<protein>
    <submittedName>
        <fullName evidence="8">SMARCA1</fullName>
    </submittedName>
</protein>
<gene>
    <name evidence="8" type="ORF">LAZ67_2002221</name>
</gene>
<dbReference type="Gene3D" id="3.40.50.300">
    <property type="entry name" value="P-loop containing nucleotide triphosphate hydrolases"/>
    <property type="match status" value="1"/>
</dbReference>
<evidence type="ECO:0000259" key="7">
    <source>
        <dbReference type="PROSITE" id="PS51194"/>
    </source>
</evidence>
<reference evidence="8 9" key="1">
    <citation type="submission" date="2022-01" db="EMBL/GenBank/DDBJ databases">
        <title>A chromosomal length assembly of Cordylochernes scorpioides.</title>
        <authorList>
            <person name="Zeh D."/>
            <person name="Zeh J."/>
        </authorList>
    </citation>
    <scope>NUCLEOTIDE SEQUENCE [LARGE SCALE GENOMIC DNA]</scope>
    <source>
        <strain evidence="8">IN4F17</strain>
        <tissue evidence="8">Whole Body</tissue>
    </source>
</reference>
<dbReference type="PANTHER" id="PTHR45623">
    <property type="entry name" value="CHROMODOMAIN-HELICASE-DNA-BINDING PROTEIN 3-RELATED-RELATED"/>
    <property type="match status" value="1"/>
</dbReference>
<dbReference type="InterPro" id="IPR000330">
    <property type="entry name" value="SNF2_N"/>
</dbReference>
<accession>A0ABY6K1W8</accession>
<feature type="region of interest" description="Disordered" evidence="5">
    <location>
        <begin position="739"/>
        <end position="790"/>
    </location>
</feature>
<dbReference type="InterPro" id="IPR038718">
    <property type="entry name" value="SNF2-like_sf"/>
</dbReference>
<evidence type="ECO:0000256" key="2">
    <source>
        <dbReference type="ARBA" id="ARBA00022801"/>
    </source>
</evidence>
<dbReference type="SMART" id="SM00487">
    <property type="entry name" value="DEXDc"/>
    <property type="match status" value="1"/>
</dbReference>
<dbReference type="PROSITE" id="PS51194">
    <property type="entry name" value="HELICASE_CTER"/>
    <property type="match status" value="1"/>
</dbReference>
<comment type="subcellular location">
    <subcellularLocation>
        <location evidence="1">Nucleus</location>
    </subcellularLocation>
</comment>
<dbReference type="SUPFAM" id="SSF52540">
    <property type="entry name" value="P-loop containing nucleoside triphosphate hydrolases"/>
    <property type="match status" value="2"/>
</dbReference>
<dbReference type="InterPro" id="IPR001650">
    <property type="entry name" value="Helicase_C-like"/>
</dbReference>
<feature type="coiled-coil region" evidence="4">
    <location>
        <begin position="430"/>
        <end position="461"/>
    </location>
</feature>
<name>A0ABY6K1W8_9ARAC</name>
<feature type="compositionally biased region" description="Basic and acidic residues" evidence="5">
    <location>
        <begin position="569"/>
        <end position="580"/>
    </location>
</feature>
<keyword evidence="9" id="KW-1185">Reference proteome</keyword>
<dbReference type="CDD" id="cd18793">
    <property type="entry name" value="SF2_C_SNF"/>
    <property type="match status" value="1"/>
</dbReference>
<feature type="compositionally biased region" description="Polar residues" evidence="5">
    <location>
        <begin position="762"/>
        <end position="771"/>
    </location>
</feature>
<evidence type="ECO:0000256" key="1">
    <source>
        <dbReference type="ARBA" id="ARBA00004123"/>
    </source>
</evidence>
<feature type="compositionally biased region" description="Polar residues" evidence="5">
    <location>
        <begin position="554"/>
        <end position="564"/>
    </location>
</feature>
<dbReference type="SMART" id="SM00490">
    <property type="entry name" value="HELICc"/>
    <property type="match status" value="1"/>
</dbReference>
<dbReference type="InterPro" id="IPR014001">
    <property type="entry name" value="Helicase_ATP-bd"/>
</dbReference>
<dbReference type="Pfam" id="PF09111">
    <property type="entry name" value="SLIDE"/>
    <property type="match status" value="1"/>
</dbReference>
<evidence type="ECO:0000256" key="5">
    <source>
        <dbReference type="SAM" id="MobiDB-lite"/>
    </source>
</evidence>
<feature type="compositionally biased region" description="Basic residues" evidence="5">
    <location>
        <begin position="742"/>
        <end position="759"/>
    </location>
</feature>
<keyword evidence="2" id="KW-0378">Hydrolase</keyword>
<feature type="domain" description="Helicase ATP-binding" evidence="6">
    <location>
        <begin position="61"/>
        <end position="257"/>
    </location>
</feature>
<keyword evidence="3" id="KW-0539">Nucleus</keyword>
<dbReference type="Pfam" id="PF00176">
    <property type="entry name" value="SNF2-rel_dom"/>
    <property type="match status" value="1"/>
</dbReference>
<dbReference type="EMBL" id="CP092864">
    <property type="protein sequence ID" value="UYV62879.1"/>
    <property type="molecule type" value="Genomic_DNA"/>
</dbReference>
<feature type="region of interest" description="Disordered" evidence="5">
    <location>
        <begin position="484"/>
        <end position="503"/>
    </location>
</feature>
<evidence type="ECO:0000256" key="4">
    <source>
        <dbReference type="SAM" id="Coils"/>
    </source>
</evidence>
<evidence type="ECO:0000313" key="8">
    <source>
        <dbReference type="EMBL" id="UYV62879.1"/>
    </source>
</evidence>
<dbReference type="PROSITE" id="PS51192">
    <property type="entry name" value="HELICASE_ATP_BIND_1"/>
    <property type="match status" value="1"/>
</dbReference>
<dbReference type="Proteomes" id="UP001235939">
    <property type="component" value="Chromosome 02"/>
</dbReference>
<dbReference type="Gene3D" id="1.10.1040.30">
    <property type="entry name" value="ISWI, HAND domain"/>
    <property type="match status" value="1"/>
</dbReference>
<feature type="compositionally biased region" description="Acidic residues" evidence="5">
    <location>
        <begin position="773"/>
        <end position="790"/>
    </location>
</feature>
<evidence type="ECO:0000313" key="9">
    <source>
        <dbReference type="Proteomes" id="UP001235939"/>
    </source>
</evidence>
<evidence type="ECO:0000256" key="3">
    <source>
        <dbReference type="ARBA" id="ARBA00023242"/>
    </source>
</evidence>
<dbReference type="Gene3D" id="1.10.10.60">
    <property type="entry name" value="Homeodomain-like"/>
    <property type="match status" value="2"/>
</dbReference>
<dbReference type="InterPro" id="IPR049730">
    <property type="entry name" value="SNF2/RAD54-like_C"/>
</dbReference>
<dbReference type="InterPro" id="IPR027417">
    <property type="entry name" value="P-loop_NTPase"/>
</dbReference>
<dbReference type="Gene3D" id="3.40.50.10810">
    <property type="entry name" value="Tandem AAA-ATPase domain"/>
    <property type="match status" value="1"/>
</dbReference>
<organism evidence="8 9">
    <name type="scientific">Cordylochernes scorpioides</name>
    <dbReference type="NCBI Taxonomy" id="51811"/>
    <lineage>
        <taxon>Eukaryota</taxon>
        <taxon>Metazoa</taxon>
        <taxon>Ecdysozoa</taxon>
        <taxon>Arthropoda</taxon>
        <taxon>Chelicerata</taxon>
        <taxon>Arachnida</taxon>
        <taxon>Pseudoscorpiones</taxon>
        <taxon>Cheliferoidea</taxon>
        <taxon>Chernetidae</taxon>
        <taxon>Cordylochernes</taxon>
    </lineage>
</organism>
<evidence type="ECO:0000259" key="6">
    <source>
        <dbReference type="PROSITE" id="PS51192"/>
    </source>
</evidence>
<dbReference type="InterPro" id="IPR015195">
    <property type="entry name" value="SLIDE"/>
</dbReference>
<dbReference type="Pfam" id="PF00271">
    <property type="entry name" value="Helicase_C"/>
    <property type="match status" value="1"/>
</dbReference>
<feature type="domain" description="Helicase C-terminal" evidence="7">
    <location>
        <begin position="249"/>
        <end position="415"/>
    </location>
</feature>
<dbReference type="SUPFAM" id="SSF46689">
    <property type="entry name" value="Homeodomain-like"/>
    <property type="match status" value="1"/>
</dbReference>
<proteinExistence type="predicted"/>
<keyword evidence="4" id="KW-0175">Coiled coil</keyword>
<dbReference type="PANTHER" id="PTHR45623:SF49">
    <property type="entry name" value="SWI_SNF-RELATED MATRIX-ASSOCIATED ACTIN-DEPENDENT REGULATOR OF CHROMATIN SUBFAMILY A MEMBER 5"/>
    <property type="match status" value="1"/>
</dbReference>
<dbReference type="InterPro" id="IPR009057">
    <property type="entry name" value="Homeodomain-like_sf"/>
</dbReference>